<reference evidence="1 2" key="1">
    <citation type="submission" date="2021-07" db="EMBL/GenBank/DDBJ databases">
        <authorList>
            <consortium name="Genoscope - CEA"/>
            <person name="William W."/>
        </authorList>
    </citation>
    <scope>NUCLEOTIDE SEQUENCE [LARGE SCALE GENOMIC DNA]</scope>
</reference>
<dbReference type="Proteomes" id="UP000694005">
    <property type="component" value="Chromosome A03"/>
</dbReference>
<sequence length="33" mass="3927">MSKWGFCWKSSHPPKSLIMASHQKYICFSFISY</sequence>
<dbReference type="Gramene" id="A03p50000.2_BraZ1">
    <property type="protein sequence ID" value="A03p50000.2_BraZ1.CDS.1"/>
    <property type="gene ID" value="A03g50000.2_BraZ1"/>
</dbReference>
<name>A0A8D9LR23_BRACM</name>
<dbReference type="AlphaFoldDB" id="A0A8D9LR23"/>
<dbReference type="EMBL" id="LS974619">
    <property type="protein sequence ID" value="CAG7883657.1"/>
    <property type="molecule type" value="Genomic_DNA"/>
</dbReference>
<protein>
    <submittedName>
        <fullName evidence="1">Uncharacterized protein</fullName>
    </submittedName>
</protein>
<gene>
    <name evidence="1" type="ORF">BRAPAZ1V2_A03P50000.2</name>
</gene>
<proteinExistence type="predicted"/>
<evidence type="ECO:0000313" key="1">
    <source>
        <dbReference type="EMBL" id="CAG7883657.1"/>
    </source>
</evidence>
<organism evidence="1 2">
    <name type="scientific">Brassica campestris</name>
    <name type="common">Field mustard</name>
    <dbReference type="NCBI Taxonomy" id="3711"/>
    <lineage>
        <taxon>Eukaryota</taxon>
        <taxon>Viridiplantae</taxon>
        <taxon>Streptophyta</taxon>
        <taxon>Embryophyta</taxon>
        <taxon>Tracheophyta</taxon>
        <taxon>Spermatophyta</taxon>
        <taxon>Magnoliopsida</taxon>
        <taxon>eudicotyledons</taxon>
        <taxon>Gunneridae</taxon>
        <taxon>Pentapetalae</taxon>
        <taxon>rosids</taxon>
        <taxon>malvids</taxon>
        <taxon>Brassicales</taxon>
        <taxon>Brassicaceae</taxon>
        <taxon>Brassiceae</taxon>
        <taxon>Brassica</taxon>
    </lineage>
</organism>
<evidence type="ECO:0000313" key="2">
    <source>
        <dbReference type="Proteomes" id="UP000694005"/>
    </source>
</evidence>
<accession>A0A8D9LR23</accession>